<evidence type="ECO:0000256" key="3">
    <source>
        <dbReference type="ARBA" id="ARBA00022598"/>
    </source>
</evidence>
<evidence type="ECO:0000256" key="2">
    <source>
        <dbReference type="ARBA" id="ARBA00006432"/>
    </source>
</evidence>
<sequence length="389" mass="42846">MPFIGKIQATFSKYCRQYKNRKQSAKALQSEYPELAPVNEKTLSEYVLGRAKFYAAQGKDYWLVDGLTDEKRYYNEFDSETRKIASGFYKLGLRKGDIVLFMIKDLCKLHVMFTGVWRANGTMGASYPDDDADTILHRMKEYGSTIIVCEKDAVELCEGVVKNLTISGIKIVTVNRSNSTPYSLQTILEEDDGSDCPEISVTEDDPAIILCTSGTTGMPKGAVHTHASFLHQVRTVALLPFSTDKPNLFVAKATHATGTTLGLICLTIGKTAVVISNVNFDNIIKTVVKYKPGFIFAFPTFLVALANAQAQGHDVSSIETILAGGAVVTPAMREQFGKLSTLKDVVLVRSNFAKILLSELKLRSQIKRALINLTFCHVFVAPILISGMD</sequence>
<gene>
    <name evidence="6" type="ORF">ODALV1_LOCUS8404</name>
</gene>
<dbReference type="Pfam" id="PF00501">
    <property type="entry name" value="AMP-binding"/>
    <property type="match status" value="1"/>
</dbReference>
<dbReference type="PANTHER" id="PTHR24096:SF149">
    <property type="entry name" value="AMP-BINDING DOMAIN-CONTAINING PROTEIN-RELATED"/>
    <property type="match status" value="1"/>
</dbReference>
<keyword evidence="7" id="KW-1185">Reference proteome</keyword>
<feature type="domain" description="AMP-dependent synthetase/ligase" evidence="5">
    <location>
        <begin position="69"/>
        <end position="338"/>
    </location>
</feature>
<dbReference type="InterPro" id="IPR000873">
    <property type="entry name" value="AMP-dep_synth/lig_dom"/>
</dbReference>
<dbReference type="SUPFAM" id="SSF56801">
    <property type="entry name" value="Acetyl-CoA synthetase-like"/>
    <property type="match status" value="1"/>
</dbReference>
<comment type="similarity">
    <text evidence="2">Belongs to the ATP-dependent AMP-binding enzyme family.</text>
</comment>
<evidence type="ECO:0000259" key="5">
    <source>
        <dbReference type="Pfam" id="PF00501"/>
    </source>
</evidence>
<dbReference type="PROSITE" id="PS00455">
    <property type="entry name" value="AMP_BINDING"/>
    <property type="match status" value="1"/>
</dbReference>
<comment type="caution">
    <text evidence="6">The sequence shown here is derived from an EMBL/GenBank/DDBJ whole genome shotgun (WGS) entry which is preliminary data.</text>
</comment>
<evidence type="ECO:0000313" key="7">
    <source>
        <dbReference type="Proteomes" id="UP001642540"/>
    </source>
</evidence>
<dbReference type="PANTHER" id="PTHR24096">
    <property type="entry name" value="LONG-CHAIN-FATTY-ACID--COA LIGASE"/>
    <property type="match status" value="1"/>
</dbReference>
<evidence type="ECO:0000256" key="1">
    <source>
        <dbReference type="ARBA" id="ARBA00004275"/>
    </source>
</evidence>
<comment type="subcellular location">
    <subcellularLocation>
        <location evidence="1">Peroxisome</location>
    </subcellularLocation>
</comment>
<organism evidence="6 7">
    <name type="scientific">Orchesella dallaii</name>
    <dbReference type="NCBI Taxonomy" id="48710"/>
    <lineage>
        <taxon>Eukaryota</taxon>
        <taxon>Metazoa</taxon>
        <taxon>Ecdysozoa</taxon>
        <taxon>Arthropoda</taxon>
        <taxon>Hexapoda</taxon>
        <taxon>Collembola</taxon>
        <taxon>Entomobryomorpha</taxon>
        <taxon>Entomobryoidea</taxon>
        <taxon>Orchesellidae</taxon>
        <taxon>Orchesellinae</taxon>
        <taxon>Orchesella</taxon>
    </lineage>
</organism>
<accession>A0ABP1Q841</accession>
<reference evidence="6 7" key="1">
    <citation type="submission" date="2024-08" db="EMBL/GenBank/DDBJ databases">
        <authorList>
            <person name="Cucini C."/>
            <person name="Frati F."/>
        </authorList>
    </citation>
    <scope>NUCLEOTIDE SEQUENCE [LARGE SCALE GENOMIC DNA]</scope>
</reference>
<dbReference type="Proteomes" id="UP001642540">
    <property type="component" value="Unassembled WGS sequence"/>
</dbReference>
<keyword evidence="4" id="KW-0576">Peroxisome</keyword>
<keyword evidence="3" id="KW-0436">Ligase</keyword>
<dbReference type="Gene3D" id="3.40.50.12780">
    <property type="entry name" value="N-terminal domain of ligase-like"/>
    <property type="match status" value="1"/>
</dbReference>
<name>A0ABP1Q841_9HEXA</name>
<dbReference type="InterPro" id="IPR020845">
    <property type="entry name" value="AMP-binding_CS"/>
</dbReference>
<protein>
    <recommendedName>
        <fullName evidence="5">AMP-dependent synthetase/ligase domain-containing protein</fullName>
    </recommendedName>
</protein>
<dbReference type="InterPro" id="IPR042099">
    <property type="entry name" value="ANL_N_sf"/>
</dbReference>
<proteinExistence type="inferred from homology"/>
<dbReference type="EMBL" id="CAXLJM020000026">
    <property type="protein sequence ID" value="CAL8093085.1"/>
    <property type="molecule type" value="Genomic_DNA"/>
</dbReference>
<evidence type="ECO:0000256" key="4">
    <source>
        <dbReference type="ARBA" id="ARBA00023140"/>
    </source>
</evidence>
<evidence type="ECO:0000313" key="6">
    <source>
        <dbReference type="EMBL" id="CAL8093085.1"/>
    </source>
</evidence>